<comment type="caution">
    <text evidence="1">The sequence shown here is derived from an EMBL/GenBank/DDBJ whole genome shotgun (WGS) entry which is preliminary data.</text>
</comment>
<accession>A0ACB8RYD9</accession>
<dbReference type="EMBL" id="MU275880">
    <property type="protein sequence ID" value="KAI0048932.1"/>
    <property type="molecule type" value="Genomic_DNA"/>
</dbReference>
<proteinExistence type="predicted"/>
<reference evidence="1" key="1">
    <citation type="submission" date="2021-02" db="EMBL/GenBank/DDBJ databases">
        <authorList>
            <consortium name="DOE Joint Genome Institute"/>
            <person name="Ahrendt S."/>
            <person name="Looney B.P."/>
            <person name="Miyauchi S."/>
            <person name="Morin E."/>
            <person name="Drula E."/>
            <person name="Courty P.E."/>
            <person name="Chicoki N."/>
            <person name="Fauchery L."/>
            <person name="Kohler A."/>
            <person name="Kuo A."/>
            <person name="Labutti K."/>
            <person name="Pangilinan J."/>
            <person name="Lipzen A."/>
            <person name="Riley R."/>
            <person name="Andreopoulos W."/>
            <person name="He G."/>
            <person name="Johnson J."/>
            <person name="Barry K.W."/>
            <person name="Grigoriev I.V."/>
            <person name="Nagy L."/>
            <person name="Hibbett D."/>
            <person name="Henrissat B."/>
            <person name="Matheny P.B."/>
            <person name="Labbe J."/>
            <person name="Martin F."/>
        </authorList>
    </citation>
    <scope>NUCLEOTIDE SEQUENCE</scope>
    <source>
        <strain evidence="1">FP105234-sp</strain>
    </source>
</reference>
<keyword evidence="2" id="KW-1185">Reference proteome</keyword>
<name>A0ACB8RYD9_9AGAM</name>
<organism evidence="1 2">
    <name type="scientific">Auriscalpium vulgare</name>
    <dbReference type="NCBI Taxonomy" id="40419"/>
    <lineage>
        <taxon>Eukaryota</taxon>
        <taxon>Fungi</taxon>
        <taxon>Dikarya</taxon>
        <taxon>Basidiomycota</taxon>
        <taxon>Agaricomycotina</taxon>
        <taxon>Agaricomycetes</taxon>
        <taxon>Russulales</taxon>
        <taxon>Auriscalpiaceae</taxon>
        <taxon>Auriscalpium</taxon>
    </lineage>
</organism>
<sequence length="328" mass="37256">MTTDPMKHTASQSTLVDRDADSPWLRAVVERIVTKSHQAFKDRVALESQVAMSILAAARQELAKQTPVTQSPTQSAVEVGEDTKVARLLRREETVGWREEELEWRMKHADRREEHARLRDENSKRRDESVKREAAVGQREVQAQKKEAEVMSRHTCVLGLQKELDEKLRRVKEQDQSLVVERKALEKLRAEANAAAKVNAKPETDIIARVKIVEAHAMQNEVNMKAAEKLRGDAIWARQRNEAKQVQLGQMETDLARRREDVATKEAALAKRESDAAEREQTILRRHKEVMGREENVRSREATINLVDRQAALVKKAEEEGSGGGSES</sequence>
<gene>
    <name evidence="1" type="ORF">FA95DRAFT_989829</name>
</gene>
<evidence type="ECO:0000313" key="1">
    <source>
        <dbReference type="EMBL" id="KAI0048932.1"/>
    </source>
</evidence>
<evidence type="ECO:0000313" key="2">
    <source>
        <dbReference type="Proteomes" id="UP000814033"/>
    </source>
</evidence>
<reference evidence="1" key="2">
    <citation type="journal article" date="2022" name="New Phytol.">
        <title>Evolutionary transition to the ectomycorrhizal habit in the genomes of a hyperdiverse lineage of mushroom-forming fungi.</title>
        <authorList>
            <person name="Looney B."/>
            <person name="Miyauchi S."/>
            <person name="Morin E."/>
            <person name="Drula E."/>
            <person name="Courty P.E."/>
            <person name="Kohler A."/>
            <person name="Kuo A."/>
            <person name="LaButti K."/>
            <person name="Pangilinan J."/>
            <person name="Lipzen A."/>
            <person name="Riley R."/>
            <person name="Andreopoulos W."/>
            <person name="He G."/>
            <person name="Johnson J."/>
            <person name="Nolan M."/>
            <person name="Tritt A."/>
            <person name="Barry K.W."/>
            <person name="Grigoriev I.V."/>
            <person name="Nagy L.G."/>
            <person name="Hibbett D."/>
            <person name="Henrissat B."/>
            <person name="Matheny P.B."/>
            <person name="Labbe J."/>
            <person name="Martin F.M."/>
        </authorList>
    </citation>
    <scope>NUCLEOTIDE SEQUENCE</scope>
    <source>
        <strain evidence="1">FP105234-sp</strain>
    </source>
</reference>
<dbReference type="Proteomes" id="UP000814033">
    <property type="component" value="Unassembled WGS sequence"/>
</dbReference>
<protein>
    <submittedName>
        <fullName evidence="1">Uncharacterized protein</fullName>
    </submittedName>
</protein>